<feature type="coiled-coil region" evidence="1">
    <location>
        <begin position="52"/>
        <end position="90"/>
    </location>
</feature>
<gene>
    <name evidence="3" type="ORF">HHI36_013585</name>
</gene>
<evidence type="ECO:0000313" key="3">
    <source>
        <dbReference type="EMBL" id="KAL3278247.1"/>
    </source>
</evidence>
<dbReference type="AlphaFoldDB" id="A0ABD2NIN8"/>
<dbReference type="EMBL" id="JABFTP020000103">
    <property type="protein sequence ID" value="KAL3278247.1"/>
    <property type="molecule type" value="Genomic_DNA"/>
</dbReference>
<reference evidence="3 4" key="1">
    <citation type="journal article" date="2021" name="BMC Biol.">
        <title>Horizontally acquired antibacterial genes associated with adaptive radiation of ladybird beetles.</title>
        <authorList>
            <person name="Li H.S."/>
            <person name="Tang X.F."/>
            <person name="Huang Y.H."/>
            <person name="Xu Z.Y."/>
            <person name="Chen M.L."/>
            <person name="Du X.Y."/>
            <person name="Qiu B.Y."/>
            <person name="Chen P.T."/>
            <person name="Zhang W."/>
            <person name="Slipinski A."/>
            <person name="Escalona H.E."/>
            <person name="Waterhouse R.M."/>
            <person name="Zwick A."/>
            <person name="Pang H."/>
        </authorList>
    </citation>
    <scope>NUCLEOTIDE SEQUENCE [LARGE SCALE GENOMIC DNA]</scope>
    <source>
        <strain evidence="3">SYSU2018</strain>
    </source>
</reference>
<keyword evidence="1" id="KW-0175">Coiled coil</keyword>
<protein>
    <submittedName>
        <fullName evidence="3">Uncharacterized protein</fullName>
    </submittedName>
</protein>
<evidence type="ECO:0000256" key="2">
    <source>
        <dbReference type="SAM" id="MobiDB-lite"/>
    </source>
</evidence>
<proteinExistence type="predicted"/>
<dbReference type="Proteomes" id="UP001516400">
    <property type="component" value="Unassembled WGS sequence"/>
</dbReference>
<feature type="compositionally biased region" description="Low complexity" evidence="2">
    <location>
        <begin position="9"/>
        <end position="19"/>
    </location>
</feature>
<keyword evidence="4" id="KW-1185">Reference proteome</keyword>
<comment type="caution">
    <text evidence="3">The sequence shown here is derived from an EMBL/GenBank/DDBJ whole genome shotgun (WGS) entry which is preliminary data.</text>
</comment>
<sequence>MDDNDETSSESGTEEISNSFRNKIDEFEEMSINEADSELDMAINEELIKKSQDEIKNRMTSLKTLISGLKEELRNEKELWRQEIEQVIATQNHYMTHALCYANRYFCSEWDDTVDIDVLNNQRRICSSSKSDEDMPVVKYHSDLRTRRLNITNYRRNLAIENYKQKLLEVESMCNMELNRVKNSVQSLQTLQQVAAEWDQASGDTANKPVQHKSIQSPEEYDDNSLKSSGDFTPTTGSPRNIEI</sequence>
<organism evidence="3 4">
    <name type="scientific">Cryptolaemus montrouzieri</name>
    <dbReference type="NCBI Taxonomy" id="559131"/>
    <lineage>
        <taxon>Eukaryota</taxon>
        <taxon>Metazoa</taxon>
        <taxon>Ecdysozoa</taxon>
        <taxon>Arthropoda</taxon>
        <taxon>Hexapoda</taxon>
        <taxon>Insecta</taxon>
        <taxon>Pterygota</taxon>
        <taxon>Neoptera</taxon>
        <taxon>Endopterygota</taxon>
        <taxon>Coleoptera</taxon>
        <taxon>Polyphaga</taxon>
        <taxon>Cucujiformia</taxon>
        <taxon>Coccinelloidea</taxon>
        <taxon>Coccinellidae</taxon>
        <taxon>Scymninae</taxon>
        <taxon>Scymnini</taxon>
        <taxon>Cryptolaemus</taxon>
    </lineage>
</organism>
<feature type="region of interest" description="Disordered" evidence="2">
    <location>
        <begin position="202"/>
        <end position="244"/>
    </location>
</feature>
<evidence type="ECO:0000313" key="4">
    <source>
        <dbReference type="Proteomes" id="UP001516400"/>
    </source>
</evidence>
<feature type="compositionally biased region" description="Polar residues" evidence="2">
    <location>
        <begin position="226"/>
        <end position="244"/>
    </location>
</feature>
<accession>A0ABD2NIN8</accession>
<evidence type="ECO:0000256" key="1">
    <source>
        <dbReference type="SAM" id="Coils"/>
    </source>
</evidence>
<name>A0ABD2NIN8_9CUCU</name>
<feature type="region of interest" description="Disordered" evidence="2">
    <location>
        <begin position="1"/>
        <end position="20"/>
    </location>
</feature>